<gene>
    <name evidence="8" type="ORF">NEMVEDRAFT_v1g237364</name>
</gene>
<keyword evidence="2 5" id="KW-0812">Transmembrane</keyword>
<evidence type="ECO:0000256" key="2">
    <source>
        <dbReference type="ARBA" id="ARBA00022692"/>
    </source>
</evidence>
<keyword evidence="9" id="KW-1185">Reference proteome</keyword>
<dbReference type="PROSITE" id="PS50922">
    <property type="entry name" value="TLC"/>
    <property type="match status" value="1"/>
</dbReference>
<evidence type="ECO:0000313" key="9">
    <source>
        <dbReference type="Proteomes" id="UP000001593"/>
    </source>
</evidence>
<dbReference type="GO" id="GO:0005886">
    <property type="term" value="C:plasma membrane"/>
    <property type="evidence" value="ECO:0000318"/>
    <property type="project" value="GO_Central"/>
</dbReference>
<protein>
    <recommendedName>
        <fullName evidence="7">TLC domain-containing protein</fullName>
    </recommendedName>
</protein>
<name>A7SM93_NEMVE</name>
<sequence length="248" mass="28371">MTDLLALPPGLVPISLSFLLFRGLHAILSKYIALPNSIVHGPRRKQWLYYNISISLIHSTVTAIWSLYCFYNEPAMLSDMIGVWTSSSYFLLCLSTGYFLHDFLDMLLNDLSRSTVLLIHHTLVVVAFLIAILTKNYCGYGTCSLLMEVNSVFLHSRRIMLFHDVDRKSTLYELNGLLMLATFVFFRFLTSAWMMNFVIKARHIIPATHVFYGGFAMAAMIIMNIQLFTQLWNADFAKDKKRQAASDD</sequence>
<dbReference type="EMBL" id="DS469706">
    <property type="protein sequence ID" value="EDO35196.1"/>
    <property type="molecule type" value="Genomic_DNA"/>
</dbReference>
<keyword evidence="3 6" id="KW-1133">Transmembrane helix</keyword>
<evidence type="ECO:0000256" key="1">
    <source>
        <dbReference type="ARBA" id="ARBA00004141"/>
    </source>
</evidence>
<accession>A7SM93</accession>
<dbReference type="OrthoDB" id="10266980at2759"/>
<feature type="transmembrane region" description="Helical" evidence="6">
    <location>
        <begin position="211"/>
        <end position="232"/>
    </location>
</feature>
<dbReference type="GO" id="GO:0097035">
    <property type="term" value="P:regulation of membrane lipid distribution"/>
    <property type="evidence" value="ECO:0000318"/>
    <property type="project" value="GO_Central"/>
</dbReference>
<dbReference type="eggNOG" id="KOG4474">
    <property type="taxonomic scope" value="Eukaryota"/>
</dbReference>
<dbReference type="GO" id="GO:0071709">
    <property type="term" value="P:membrane assembly"/>
    <property type="evidence" value="ECO:0000318"/>
    <property type="project" value="GO_Central"/>
</dbReference>
<evidence type="ECO:0000313" key="8">
    <source>
        <dbReference type="EMBL" id="EDO35196.1"/>
    </source>
</evidence>
<reference evidence="8 9" key="1">
    <citation type="journal article" date="2007" name="Science">
        <title>Sea anemone genome reveals ancestral eumetazoan gene repertoire and genomic organization.</title>
        <authorList>
            <person name="Putnam N.H."/>
            <person name="Srivastava M."/>
            <person name="Hellsten U."/>
            <person name="Dirks B."/>
            <person name="Chapman J."/>
            <person name="Salamov A."/>
            <person name="Terry A."/>
            <person name="Shapiro H."/>
            <person name="Lindquist E."/>
            <person name="Kapitonov V.V."/>
            <person name="Jurka J."/>
            <person name="Genikhovich G."/>
            <person name="Grigoriev I.V."/>
            <person name="Lucas S.M."/>
            <person name="Steele R.E."/>
            <person name="Finnerty J.R."/>
            <person name="Technau U."/>
            <person name="Martindale M.Q."/>
            <person name="Rokhsar D.S."/>
        </authorList>
    </citation>
    <scope>NUCLEOTIDE SEQUENCE [LARGE SCALE GENOMIC DNA]</scope>
    <source>
        <strain evidence="9">CH2 X CH6</strain>
    </source>
</reference>
<feature type="transmembrane region" description="Helical" evidence="6">
    <location>
        <begin position="115"/>
        <end position="133"/>
    </location>
</feature>
<dbReference type="InParanoid" id="A7SM93"/>
<dbReference type="InterPro" id="IPR006634">
    <property type="entry name" value="TLC-dom"/>
</dbReference>
<dbReference type="SMART" id="SM00724">
    <property type="entry name" value="TLC"/>
    <property type="match status" value="1"/>
</dbReference>
<proteinExistence type="predicted"/>
<feature type="transmembrane region" description="Helical" evidence="6">
    <location>
        <begin position="6"/>
        <end position="28"/>
    </location>
</feature>
<feature type="transmembrane region" description="Helical" evidence="6">
    <location>
        <begin position="48"/>
        <end position="68"/>
    </location>
</feature>
<evidence type="ECO:0000259" key="7">
    <source>
        <dbReference type="PROSITE" id="PS50922"/>
    </source>
</evidence>
<comment type="subcellular location">
    <subcellularLocation>
        <location evidence="1">Membrane</location>
        <topology evidence="1">Multi-pass membrane protein</topology>
    </subcellularLocation>
</comment>
<keyword evidence="4 5" id="KW-0472">Membrane</keyword>
<dbReference type="GO" id="GO:0055091">
    <property type="term" value="P:phospholipid homeostasis"/>
    <property type="evidence" value="ECO:0000318"/>
    <property type="project" value="GO_Central"/>
</dbReference>
<feature type="domain" description="TLC" evidence="7">
    <location>
        <begin position="44"/>
        <end position="225"/>
    </location>
</feature>
<evidence type="ECO:0000256" key="5">
    <source>
        <dbReference type="PROSITE-ProRule" id="PRU00205"/>
    </source>
</evidence>
<dbReference type="GO" id="GO:0007009">
    <property type="term" value="P:plasma membrane organization"/>
    <property type="evidence" value="ECO:0000318"/>
    <property type="project" value="GO_Central"/>
</dbReference>
<dbReference type="InterPro" id="IPR050846">
    <property type="entry name" value="TLCD"/>
</dbReference>
<dbReference type="PANTHER" id="PTHR13439:SF4">
    <property type="entry name" value="TLC DOMAIN-CONTAINING PROTEIN"/>
    <property type="match status" value="1"/>
</dbReference>
<evidence type="ECO:0000256" key="4">
    <source>
        <dbReference type="ARBA" id="ARBA00023136"/>
    </source>
</evidence>
<evidence type="ECO:0000256" key="3">
    <source>
        <dbReference type="ARBA" id="ARBA00022989"/>
    </source>
</evidence>
<feature type="transmembrane region" description="Helical" evidence="6">
    <location>
        <begin position="88"/>
        <end position="108"/>
    </location>
</feature>
<dbReference type="AlphaFoldDB" id="A7SM93"/>
<dbReference type="Proteomes" id="UP000001593">
    <property type="component" value="Unassembled WGS sequence"/>
</dbReference>
<dbReference type="OMA" id="WPWAFEA"/>
<feature type="transmembrane region" description="Helical" evidence="6">
    <location>
        <begin position="177"/>
        <end position="199"/>
    </location>
</feature>
<dbReference type="KEGG" id="nve:5506584"/>
<organism evidence="8 9">
    <name type="scientific">Nematostella vectensis</name>
    <name type="common">Starlet sea anemone</name>
    <dbReference type="NCBI Taxonomy" id="45351"/>
    <lineage>
        <taxon>Eukaryota</taxon>
        <taxon>Metazoa</taxon>
        <taxon>Cnidaria</taxon>
        <taxon>Anthozoa</taxon>
        <taxon>Hexacorallia</taxon>
        <taxon>Actiniaria</taxon>
        <taxon>Edwardsiidae</taxon>
        <taxon>Nematostella</taxon>
    </lineage>
</organism>
<dbReference type="PANTHER" id="PTHR13439">
    <property type="entry name" value="CT120 PROTEIN"/>
    <property type="match status" value="1"/>
</dbReference>
<dbReference type="HOGENOM" id="CLU_056440_2_1_1"/>
<dbReference type="PhylomeDB" id="A7SM93"/>
<evidence type="ECO:0000256" key="6">
    <source>
        <dbReference type="SAM" id="Phobius"/>
    </source>
</evidence>
<dbReference type="Pfam" id="PF03798">
    <property type="entry name" value="TRAM_LAG1_CLN8"/>
    <property type="match status" value="1"/>
</dbReference>